<feature type="non-terminal residue" evidence="1">
    <location>
        <position position="1"/>
    </location>
</feature>
<accession>B5AH78</accession>
<sequence length="337" mass="38848">MGCCESSSNVVEPSLSTLSPLEKVAYQTIVSELPLHCQQEIKSLPARSFLEAYNVHLTAICFMNLEQYRLALVSEYQAIESLKILLPDCEDHYIFYELYTTLSTLLFECNECELSIKARQLVLFIVIKHTPTHHKNIISIYLNLAGSYMFQKDWTTAELYLTKAIERARGTNAFNEHEFLEIVDLLEYCRQQQRATDVRQPILTVDRVEQNSAENLKHISRFIYKSTIAQNTANGTLGFDEAEFDRLPNKQTELQITDEILNDVSRVLENYLENDEFLSRIRHNAKTNIIAAQFKDTQMKTSLLSPAIIEAALTIIINQINDEHTTNNERYVKIKQL</sequence>
<dbReference type="InterPro" id="IPR011990">
    <property type="entry name" value="TPR-like_helical_dom_sf"/>
</dbReference>
<organism evidence="1">
    <name type="scientific">Adineta vaga</name>
    <name type="common">Rotifer</name>
    <name type="synonym">Callidina vaga</name>
    <dbReference type="NCBI Taxonomy" id="104782"/>
    <lineage>
        <taxon>Eukaryota</taxon>
        <taxon>Metazoa</taxon>
        <taxon>Spiralia</taxon>
        <taxon>Gnathifera</taxon>
        <taxon>Rotifera</taxon>
        <taxon>Eurotatoria</taxon>
        <taxon>Bdelloidea</taxon>
        <taxon>Adinetida</taxon>
        <taxon>Adinetidae</taxon>
        <taxon>Adineta</taxon>
    </lineage>
</organism>
<dbReference type="AlphaFoldDB" id="B5AH78"/>
<evidence type="ECO:0000313" key="1">
    <source>
        <dbReference type="EMBL" id="ACF75473.1"/>
    </source>
</evidence>
<protein>
    <submittedName>
        <fullName evidence="1">Uncharacterized protein</fullName>
    </submittedName>
</protein>
<proteinExistence type="predicted"/>
<name>B5AH78_ADIVA</name>
<reference evidence="1" key="2">
    <citation type="journal article" date="2009" name="PLoS Genet.">
        <title>Phylogenomics of unusual histone H2A Variants in Bdelloid rotifers.</title>
        <authorList>
            <person name="Van Doninck K."/>
            <person name="Mandigo M.L."/>
            <person name="Hur J.H."/>
            <person name="Wang P."/>
            <person name="Guglielmini J."/>
            <person name="Milinkovitch M.C."/>
            <person name="Lane W.S."/>
            <person name="Meselson M."/>
        </authorList>
    </citation>
    <scope>NUCLEOTIDE SEQUENCE</scope>
    <source>
        <strain evidence="1">Avhis-2</strain>
    </source>
</reference>
<dbReference type="SUPFAM" id="SSF48452">
    <property type="entry name" value="TPR-like"/>
    <property type="match status" value="1"/>
</dbReference>
<dbReference type="EMBL" id="EU850438">
    <property type="protein sequence ID" value="ACF75473.1"/>
    <property type="molecule type" value="Genomic_DNA"/>
</dbReference>
<dbReference type="Gene3D" id="1.25.40.10">
    <property type="entry name" value="Tetratricopeptide repeat domain"/>
    <property type="match status" value="1"/>
</dbReference>
<reference evidence="1" key="1">
    <citation type="journal article" date="2009" name="Mol. Biol. Evol.">
        <title>Degenerate tetraploidy was established before bdelloid rotifer families diverged.</title>
        <authorList>
            <person name="Hur J.H."/>
            <person name="Van Doninck K."/>
            <person name="Mandigo M.L."/>
            <person name="Meselson M."/>
        </authorList>
    </citation>
    <scope>NUCLEOTIDE SEQUENCE</scope>
    <source>
        <strain evidence="1">Avhis-2</strain>
    </source>
</reference>